<evidence type="ECO:0000256" key="1">
    <source>
        <dbReference type="ARBA" id="ARBA00022614"/>
    </source>
</evidence>
<proteinExistence type="predicted"/>
<name>A0A0L0FRI3_9EUKA</name>
<feature type="region of interest" description="Disordered" evidence="3">
    <location>
        <begin position="535"/>
        <end position="616"/>
    </location>
</feature>
<sequence>MTEPHGKKLGRYAEPTSHLVKLTLPKVAELGGGDIREMKTLVASNKGFQTVVDLSPMVEIRKLTLSKNELESLECVKYCKSLTYLNVAHNKIDSLKDLKDLKMLSVCNAGNNNLNSAEGATAIEHLKALVLNNNKFTHTPNFLRLKKLNTLVLSHNMIEDIKAVRYLTALTKFAASHNKIRKIPDVTGLYDLTEIKLNDNLILTVPETIQFAPNLKTIDLGNNRIKKYTDLKHLANLPVLKQLTLKGNPIAASADYREKIAELLPTVEVLDGERFRGRKFIKKLSKEKKAGATSTGGNTSIVREANETAQSEDEEVNTNGEVTNTLNNNIVSIDVREDEVKARRKFEGKKMKLGGESESEGEKDTNGETVDDEMDQDVPEINARRKFVGNKVRLACSDDEDDSATGVVVSDVQKNTEVASKLDVQRKDTVTVTTKKATTHKSIDLEMSQPFSAAAARVLAHRRALEAEMEGILPTEGENITSAAKTQKRKKSQQAGSEVVKRNKKNKEQAGERSDSKRKVEDDFFVSMSGAALGMNKSAPKLEKADAEKSKRKQEKIMRKQERRDMKLAAMKAREVVTVKANKSTEENKSVANDARIEKGTKSEKTRSNVDAGPDTRTTAITGVLKVERKAYNPSVDVDTLMSELGKSEVVAFGESGTGWD</sequence>
<feature type="region of interest" description="Disordered" evidence="3">
    <location>
        <begin position="349"/>
        <end position="372"/>
    </location>
</feature>
<accession>A0A0L0FRI3</accession>
<evidence type="ECO:0000256" key="2">
    <source>
        <dbReference type="ARBA" id="ARBA00022737"/>
    </source>
</evidence>
<dbReference type="PROSITE" id="PS51450">
    <property type="entry name" value="LRR"/>
    <property type="match status" value="4"/>
</dbReference>
<dbReference type="PANTHER" id="PTHR46652:SF7">
    <property type="entry name" value="LEUCINE-RICH REPEAT AND IQ DOMAIN-CONTAINING PROTEIN 1"/>
    <property type="match status" value="1"/>
</dbReference>
<reference evidence="4 5" key="1">
    <citation type="submission" date="2011-02" db="EMBL/GenBank/DDBJ databases">
        <title>The Genome Sequence of Sphaeroforma arctica JP610.</title>
        <authorList>
            <consortium name="The Broad Institute Genome Sequencing Platform"/>
            <person name="Russ C."/>
            <person name="Cuomo C."/>
            <person name="Young S.K."/>
            <person name="Zeng Q."/>
            <person name="Gargeya S."/>
            <person name="Alvarado L."/>
            <person name="Berlin A."/>
            <person name="Chapman S.B."/>
            <person name="Chen Z."/>
            <person name="Freedman E."/>
            <person name="Gellesch M."/>
            <person name="Goldberg J."/>
            <person name="Griggs A."/>
            <person name="Gujja S."/>
            <person name="Heilman E."/>
            <person name="Heiman D."/>
            <person name="Howarth C."/>
            <person name="Mehta T."/>
            <person name="Neiman D."/>
            <person name="Pearson M."/>
            <person name="Roberts A."/>
            <person name="Saif S."/>
            <person name="Shea T."/>
            <person name="Shenoy N."/>
            <person name="Sisk P."/>
            <person name="Stolte C."/>
            <person name="Sykes S."/>
            <person name="White J."/>
            <person name="Yandava C."/>
            <person name="Burger G."/>
            <person name="Gray M.W."/>
            <person name="Holland P.W.H."/>
            <person name="King N."/>
            <person name="Lang F.B.F."/>
            <person name="Roger A.J."/>
            <person name="Ruiz-Trillo I."/>
            <person name="Haas B."/>
            <person name="Nusbaum C."/>
            <person name="Birren B."/>
        </authorList>
    </citation>
    <scope>NUCLEOTIDE SEQUENCE [LARGE SCALE GENOMIC DNA]</scope>
    <source>
        <strain evidence="4 5">JP610</strain>
    </source>
</reference>
<feature type="region of interest" description="Disordered" evidence="3">
    <location>
        <begin position="470"/>
        <end position="522"/>
    </location>
</feature>
<dbReference type="STRING" id="667725.A0A0L0FRI3"/>
<dbReference type="AlphaFoldDB" id="A0A0L0FRI3"/>
<keyword evidence="2" id="KW-0677">Repeat</keyword>
<protein>
    <recommendedName>
        <fullName evidence="6">U2A'/phosphoprotein 32 family A C-terminal domain-containing protein</fullName>
    </recommendedName>
</protein>
<feature type="compositionally biased region" description="Basic and acidic residues" evidence="3">
    <location>
        <begin position="506"/>
        <end position="522"/>
    </location>
</feature>
<evidence type="ECO:0000313" key="4">
    <source>
        <dbReference type="EMBL" id="KNC79437.1"/>
    </source>
</evidence>
<dbReference type="SMART" id="SM00365">
    <property type="entry name" value="LRR_SD22"/>
    <property type="match status" value="4"/>
</dbReference>
<feature type="compositionally biased region" description="Basic and acidic residues" evidence="3">
    <location>
        <begin position="540"/>
        <end position="608"/>
    </location>
</feature>
<evidence type="ECO:0000256" key="3">
    <source>
        <dbReference type="SAM" id="MobiDB-lite"/>
    </source>
</evidence>
<dbReference type="SUPFAM" id="SSF52058">
    <property type="entry name" value="L domain-like"/>
    <property type="match status" value="1"/>
</dbReference>
<dbReference type="GeneID" id="25908672"/>
<dbReference type="Proteomes" id="UP000054560">
    <property type="component" value="Unassembled WGS sequence"/>
</dbReference>
<dbReference type="EMBL" id="KQ242305">
    <property type="protein sequence ID" value="KNC79437.1"/>
    <property type="molecule type" value="Genomic_DNA"/>
</dbReference>
<gene>
    <name evidence="4" type="ORF">SARC_08168</name>
</gene>
<dbReference type="PANTHER" id="PTHR46652">
    <property type="entry name" value="LEUCINE-RICH REPEAT AND IQ DOMAIN-CONTAINING PROTEIN 1-RELATED"/>
    <property type="match status" value="1"/>
</dbReference>
<evidence type="ECO:0008006" key="6">
    <source>
        <dbReference type="Google" id="ProtNLM"/>
    </source>
</evidence>
<dbReference type="OrthoDB" id="1517790at2759"/>
<keyword evidence="5" id="KW-1185">Reference proteome</keyword>
<dbReference type="InterPro" id="IPR032675">
    <property type="entry name" value="LRR_dom_sf"/>
</dbReference>
<evidence type="ECO:0000313" key="5">
    <source>
        <dbReference type="Proteomes" id="UP000054560"/>
    </source>
</evidence>
<feature type="compositionally biased region" description="Basic and acidic residues" evidence="3">
    <location>
        <begin position="349"/>
        <end position="366"/>
    </location>
</feature>
<organism evidence="4 5">
    <name type="scientific">Sphaeroforma arctica JP610</name>
    <dbReference type="NCBI Taxonomy" id="667725"/>
    <lineage>
        <taxon>Eukaryota</taxon>
        <taxon>Ichthyosporea</taxon>
        <taxon>Ichthyophonida</taxon>
        <taxon>Sphaeroforma</taxon>
    </lineage>
</organism>
<dbReference type="InterPro" id="IPR001611">
    <property type="entry name" value="Leu-rich_rpt"/>
</dbReference>
<keyword evidence="1" id="KW-0433">Leucine-rich repeat</keyword>
<dbReference type="eggNOG" id="KOG0531">
    <property type="taxonomic scope" value="Eukaryota"/>
</dbReference>
<dbReference type="Pfam" id="PF14580">
    <property type="entry name" value="LRR_9"/>
    <property type="match status" value="1"/>
</dbReference>
<dbReference type="Gene3D" id="3.80.10.10">
    <property type="entry name" value="Ribonuclease Inhibitor"/>
    <property type="match status" value="2"/>
</dbReference>
<dbReference type="RefSeq" id="XP_014153339.1">
    <property type="nucleotide sequence ID" value="XM_014297864.1"/>
</dbReference>
<dbReference type="InterPro" id="IPR050836">
    <property type="entry name" value="SDS22/Internalin_LRR"/>
</dbReference>